<dbReference type="InterPro" id="IPR052811">
    <property type="entry name" value="Glucose_resp_signaling"/>
</dbReference>
<dbReference type="SMART" id="SM00239">
    <property type="entry name" value="C2"/>
    <property type="match status" value="1"/>
</dbReference>
<dbReference type="PANTHER" id="PTHR47263:SF1">
    <property type="entry name" value="C2 DOMAIN PROTEIN (AFU_ORTHOLOGUE AFUA_7G02350)"/>
    <property type="match status" value="1"/>
</dbReference>
<feature type="region of interest" description="Disordered" evidence="1">
    <location>
        <begin position="485"/>
        <end position="530"/>
    </location>
</feature>
<feature type="region of interest" description="Disordered" evidence="1">
    <location>
        <begin position="715"/>
        <end position="745"/>
    </location>
</feature>
<evidence type="ECO:0000259" key="2">
    <source>
        <dbReference type="PROSITE" id="PS50004"/>
    </source>
</evidence>
<feature type="compositionally biased region" description="Low complexity" evidence="1">
    <location>
        <begin position="1"/>
        <end position="12"/>
    </location>
</feature>
<name>A0ABN7IUB9_9BASI</name>
<dbReference type="Pfam" id="PF00168">
    <property type="entry name" value="C2"/>
    <property type="match status" value="1"/>
</dbReference>
<dbReference type="SUPFAM" id="SSF49562">
    <property type="entry name" value="C2 domain (Calcium/lipid-binding domain, CaLB)"/>
    <property type="match status" value="1"/>
</dbReference>
<evidence type="ECO:0000313" key="5">
    <source>
        <dbReference type="EMBL" id="CAD6920497.1"/>
    </source>
</evidence>
<feature type="region of interest" description="Disordered" evidence="1">
    <location>
        <begin position="1"/>
        <end position="23"/>
    </location>
</feature>
<dbReference type="Pfam" id="PF06292">
    <property type="entry name" value="MUN"/>
    <property type="match status" value="1"/>
</dbReference>
<feature type="domain" description="MHD1" evidence="3">
    <location>
        <begin position="922"/>
        <end position="1045"/>
    </location>
</feature>
<dbReference type="PANTHER" id="PTHR47263">
    <property type="entry name" value="ADENYLATE CYCLASE ACTIVATION PROTEIN GIT1"/>
    <property type="match status" value="1"/>
</dbReference>
<dbReference type="PROSITE" id="PS50004">
    <property type="entry name" value="C2"/>
    <property type="match status" value="1"/>
</dbReference>
<feature type="domain" description="C2" evidence="2">
    <location>
        <begin position="1156"/>
        <end position="1287"/>
    </location>
</feature>
<feature type="region of interest" description="Disordered" evidence="1">
    <location>
        <begin position="1389"/>
        <end position="1411"/>
    </location>
</feature>
<proteinExistence type="predicted"/>
<dbReference type="InterPro" id="IPR000008">
    <property type="entry name" value="C2_dom"/>
</dbReference>
<feature type="region of interest" description="Disordered" evidence="1">
    <location>
        <begin position="901"/>
        <end position="927"/>
    </location>
</feature>
<feature type="region of interest" description="Disordered" evidence="1">
    <location>
        <begin position="295"/>
        <end position="349"/>
    </location>
</feature>
<evidence type="ECO:0000256" key="1">
    <source>
        <dbReference type="SAM" id="MobiDB-lite"/>
    </source>
</evidence>
<feature type="compositionally biased region" description="Gly residues" evidence="1">
    <location>
        <begin position="1071"/>
        <end position="1089"/>
    </location>
</feature>
<dbReference type="InterPro" id="IPR010439">
    <property type="entry name" value="MUN_dom"/>
</dbReference>
<keyword evidence="6" id="KW-1185">Reference proteome</keyword>
<comment type="caution">
    <text evidence="5">The sequence shown here is derived from an EMBL/GenBank/DDBJ whole genome shotgun (WGS) entry which is preliminary data.</text>
</comment>
<dbReference type="InterPro" id="IPR014770">
    <property type="entry name" value="Munc13_1"/>
</dbReference>
<sequence>MTTRSDMSSFSTRSRRTAAQQQHSITHNDVQYFLLQTAVLIAKQQLQSAAAQAAAAAGTSTPSTSHALTTTTAGAGAGAGAGSTSAALAAAAAAAARRANDAKSDSWVSNVSGGISQLSLSSLLSLSSSSSGSVRFPEKLVKRLNERLQLISFAKDPSYTSLRFRATVGAFYGQLNDKAFMARIRSDRKVEDLIIAFVTTAQKRLSAASSETITAEERTTELESQVGSFVKVIRECLRQIHGVPKELMDRLDKYSASFGGTPIVLGNGAGTGSARDNAASSSIGSASGMAAALGLRTGTQSPPLPNNASNNAFDLGPQSASNSTAPTSLADSRRTSTAASLAPTPGPGLTFSDPTLNALMEHPLVATVGNLFREDREQLRKDVDYFRTASTEEAYMIDLKHCVRAIHLSEQWPGRRADFLSAASTTSAAHQALLSQANASAAYPPFDPAEAERTGEDDYARWRAGELADLSATMAEMCRRNPALLRVNSKDPSPGLSSTGEEGDAAATSDGGDDDDGGGSSSPSFTFIPPDPRGYYRKTLSLMLAHDIDAIMSFSEEEVSVGILSHNHLVLLDQLARYWRVTEGWRRAVRLEVIRERYEAGQCPLDSVDDAVRIVVAPALAAAAAAAAAASHPSSPGIGGYQSPPSITEGWMIHERKLLSHTFGHLFRSLMRWLYDAFQDPTGADVYEVMAHAGLVQEVHSSGLLFEAADPGMRPASPTKPFARNGLGNGASSSSSSGAGGAGRYPGLPPHLAPIDLERHVEELKDAVRITAIHEYTARTTELFGQIIPEDSNEIIPLLELRDWLESGAKKLSKRWGVTDWPFGSIDVVGLVLEKQVPLYLDDLDSMKRQIVERANVPRRPEDRGGIEFDEVFLLFNKVRSLFGLYAAFCPEQMIRGAMEDRDDDDEAGGGADAAGEWENDDDRPRLTGKVEKDAKMLANRGRLGSFSLAKWFEPHMWRWLSQTELKVNEWVSNALALDRFEPVDPDPNVGALHSSSIDILFDALQQPVNFVLGLDWPEQLMNARFLNMLAKIASRAVERYCAAMEGLFKEEIRTSATIGGGEDGGDGGEEGGGGGGGGGGGDGAGTGEGKVKQSAWMTKAKLTLGGAAPKTAEPFHFKPVSCVKLNNIEAARNLLDKLYSKMNADEQARIVARNTLPELPEKAAANPQANGRQRFLFTVKIVLGEGLSSNSSSGGSSGSSGSGSVLDSFVTLSDEFGNTIAKTRTIHESADPRWDETVDIPVEANMWLAATVWSRRLMADPQLCGRTYLRLDPRLFGDFLPHELWLRLDTRGRLLIRVSMEGEKDDILFHFGRAFRILKRAESDMIRAIVDKMSVYIRQSLSRVVLKSLVKTSGIRLDKALGNVKALYASALASTQANAPAIPPVHPEIGGDGPGGGGGGGGASSRIKKSGQLTDQEIEAPLLPLLDYLDECLGTLKTSLSEAEAQLVLKKVWKEVLKIIEDILVPPLSDTPAVMQPLSDKEVDIVFKWLGFLKSYFNARDEETGEEHGVPLEVLQGPKYREIISYSLFHDMGTDQLLAEIRRLVQQRDRAQLANAGSAGAGGTRMATRKKSVYNQRNLKTIKQRKREKVEKLEQPGSLELLLRLLRMRPGAGDYLPEMYRFAGVTGAGAMEKRR</sequence>
<evidence type="ECO:0000259" key="4">
    <source>
        <dbReference type="PROSITE" id="PS51259"/>
    </source>
</evidence>
<evidence type="ECO:0000259" key="3">
    <source>
        <dbReference type="PROSITE" id="PS51258"/>
    </source>
</evidence>
<reference evidence="5" key="1">
    <citation type="submission" date="2020-10" db="EMBL/GenBank/DDBJ databases">
        <authorList>
            <person name="Sedaghatjoo S."/>
        </authorList>
    </citation>
    <scope>NUCLEOTIDE SEQUENCE</scope>
    <source>
        <strain evidence="5">AZH3</strain>
    </source>
</reference>
<dbReference type="EMBL" id="CAJHJG010002488">
    <property type="protein sequence ID" value="CAD6920497.1"/>
    <property type="molecule type" value="Genomic_DNA"/>
</dbReference>
<dbReference type="InterPro" id="IPR014772">
    <property type="entry name" value="Munc13_dom-2"/>
</dbReference>
<dbReference type="Proteomes" id="UP000836402">
    <property type="component" value="Unassembled WGS sequence"/>
</dbReference>
<organism evidence="5 6">
    <name type="scientific">Tilletia caries</name>
    <name type="common">wheat bunt fungus</name>
    <dbReference type="NCBI Taxonomy" id="13290"/>
    <lineage>
        <taxon>Eukaryota</taxon>
        <taxon>Fungi</taxon>
        <taxon>Dikarya</taxon>
        <taxon>Basidiomycota</taxon>
        <taxon>Ustilaginomycotina</taxon>
        <taxon>Exobasidiomycetes</taxon>
        <taxon>Tilletiales</taxon>
        <taxon>Tilletiaceae</taxon>
        <taxon>Tilletia</taxon>
    </lineage>
</organism>
<feature type="region of interest" description="Disordered" evidence="1">
    <location>
        <begin position="1057"/>
        <end position="1093"/>
    </location>
</feature>
<dbReference type="InterPro" id="IPR035892">
    <property type="entry name" value="C2_domain_sf"/>
</dbReference>
<feature type="compositionally biased region" description="Gly residues" evidence="1">
    <location>
        <begin position="1391"/>
        <end position="1404"/>
    </location>
</feature>
<accession>A0ABN7IUB9</accession>
<evidence type="ECO:0000313" key="6">
    <source>
        <dbReference type="Proteomes" id="UP000836402"/>
    </source>
</evidence>
<dbReference type="Gene3D" id="1.20.58.1100">
    <property type="match status" value="1"/>
</dbReference>
<gene>
    <name evidence="5" type="ORF">JKIAZH3_G881</name>
</gene>
<evidence type="ECO:0008006" key="7">
    <source>
        <dbReference type="Google" id="ProtNLM"/>
    </source>
</evidence>
<feature type="compositionally biased region" description="Polar residues" evidence="1">
    <location>
        <begin position="318"/>
        <end position="339"/>
    </location>
</feature>
<dbReference type="Gene3D" id="2.60.40.150">
    <property type="entry name" value="C2 domain"/>
    <property type="match status" value="1"/>
</dbReference>
<dbReference type="Gene3D" id="1.10.357.50">
    <property type="match status" value="1"/>
</dbReference>
<dbReference type="PROSITE" id="PS51258">
    <property type="entry name" value="MHD1"/>
    <property type="match status" value="1"/>
</dbReference>
<protein>
    <recommendedName>
        <fullName evidence="7">C2 domain-containing protein</fullName>
    </recommendedName>
</protein>
<feature type="domain" description="MHD2" evidence="4">
    <location>
        <begin position="1420"/>
        <end position="1542"/>
    </location>
</feature>
<dbReference type="PROSITE" id="PS51259">
    <property type="entry name" value="MHD2"/>
    <property type="match status" value="1"/>
</dbReference>